<dbReference type="OrthoDB" id="9802815at2"/>
<dbReference type="AlphaFoldDB" id="F2LUZ9"/>
<keyword evidence="9" id="KW-1185">Reference proteome</keyword>
<dbReference type="PANTHER" id="PTHR11138:SF5">
    <property type="entry name" value="METHIONYL-TRNA FORMYLTRANSFERASE, MITOCHONDRIAL"/>
    <property type="match status" value="1"/>
</dbReference>
<dbReference type="InterPro" id="IPR011034">
    <property type="entry name" value="Formyl_transferase-like_C_sf"/>
</dbReference>
<comment type="function">
    <text evidence="5">Attaches a formyl group to the free amino group of methionyl-tRNA(fMet). The formyl group appears to play a dual role in the initiator identity of N-formylmethionyl-tRNA by promoting its recognition by IF2 and preventing the misappropriation of this tRNA by the elongation apparatus.</text>
</comment>
<dbReference type="GO" id="GO:0005829">
    <property type="term" value="C:cytosol"/>
    <property type="evidence" value="ECO:0007669"/>
    <property type="project" value="TreeGrafter"/>
</dbReference>
<evidence type="ECO:0000256" key="1">
    <source>
        <dbReference type="ARBA" id="ARBA00010699"/>
    </source>
</evidence>
<dbReference type="HOGENOM" id="CLU_033347_1_1_7"/>
<sequence>MRVLFFGTSEFAKEPLEALIKSKQFDVVGLISTPDAKGKRGKKLLQPPTKEVALEYGLEVFQPEKLKTEETINKIKEFNADVFVVVSYGKFIPNDILQLPNLKKSINIHPSILPKYRGPSPINYALLNGDDYTGVSLIDVIDRMDAGDIYMQWIEKIYPEDNYKTLHDRLSQIGSKMILCALENIDNLKPKVQDENLATYTKIIKKEDGQIDFKNETAQQIINKIKAFYVWPTAYFYLEGKMFKIFEAQLIKTDITKPAQVIKASKKELIIGCKEDAISIKTIQPQSKKAMPIEAFLAGYKFNAGQTIQ</sequence>
<dbReference type="EMBL" id="CP002606">
    <property type="protein sequence ID" value="AEA33583.1"/>
    <property type="molecule type" value="Genomic_DNA"/>
</dbReference>
<feature type="domain" description="Formyl transferase N-terminal" evidence="6">
    <location>
        <begin position="1"/>
        <end position="180"/>
    </location>
</feature>
<dbReference type="InterPro" id="IPR044135">
    <property type="entry name" value="Met-tRNA-FMT_C"/>
</dbReference>
<feature type="binding site" evidence="5">
    <location>
        <begin position="111"/>
        <end position="114"/>
    </location>
    <ligand>
        <name>(6S)-5,6,7,8-tetrahydrofolate</name>
        <dbReference type="ChEBI" id="CHEBI:57453"/>
    </ligand>
</feature>
<dbReference type="SUPFAM" id="SSF53328">
    <property type="entry name" value="Formyltransferase"/>
    <property type="match status" value="1"/>
</dbReference>
<feature type="domain" description="Formyl transferase C-terminal" evidence="7">
    <location>
        <begin position="204"/>
        <end position="300"/>
    </location>
</feature>
<evidence type="ECO:0000256" key="4">
    <source>
        <dbReference type="ARBA" id="ARBA00022917"/>
    </source>
</evidence>
<comment type="catalytic activity">
    <reaction evidence="5">
        <text>L-methionyl-tRNA(fMet) + (6R)-10-formyltetrahydrofolate = N-formyl-L-methionyl-tRNA(fMet) + (6S)-5,6,7,8-tetrahydrofolate + H(+)</text>
        <dbReference type="Rhea" id="RHEA:24380"/>
        <dbReference type="Rhea" id="RHEA-COMP:9952"/>
        <dbReference type="Rhea" id="RHEA-COMP:9953"/>
        <dbReference type="ChEBI" id="CHEBI:15378"/>
        <dbReference type="ChEBI" id="CHEBI:57453"/>
        <dbReference type="ChEBI" id="CHEBI:78530"/>
        <dbReference type="ChEBI" id="CHEBI:78844"/>
        <dbReference type="ChEBI" id="CHEBI:195366"/>
        <dbReference type="EC" id="2.1.2.9"/>
    </reaction>
</comment>
<reference evidence="8 9" key="1">
    <citation type="journal article" date="2011" name="Stand. Genomic Sci.">
        <title>Complete genome sequence of the thermophilic sulfur-reducer Hippea maritima type strain (MH(2)).</title>
        <authorList>
            <person name="Huntemann M."/>
            <person name="Lu M."/>
            <person name="Nolan M."/>
            <person name="Lapidus A."/>
            <person name="Lucas S."/>
            <person name="Hammon N."/>
            <person name="Deshpande S."/>
            <person name="Cheng J.F."/>
            <person name="Tapia R."/>
            <person name="Han C."/>
            <person name="Goodwin L."/>
            <person name="Pitluck S."/>
            <person name="Liolios K."/>
            <person name="Pagani I."/>
            <person name="Ivanova N."/>
            <person name="Ovchinikova G."/>
            <person name="Pati A."/>
            <person name="Chen A."/>
            <person name="Palaniappan K."/>
            <person name="Land M."/>
            <person name="Hauser L."/>
            <person name="Jeffries C.D."/>
            <person name="Detter J.C."/>
            <person name="Brambilla E.M."/>
            <person name="Rohde M."/>
            <person name="Spring S."/>
            <person name="Goker M."/>
            <person name="Woyke T."/>
            <person name="Bristow J."/>
            <person name="Eisen J.A."/>
            <person name="Markowitz V."/>
            <person name="Hugenholtz P."/>
            <person name="Kyrpides N.C."/>
            <person name="Klenk H.P."/>
            <person name="Mavromatis K."/>
        </authorList>
    </citation>
    <scope>NUCLEOTIDE SEQUENCE [LARGE SCALE GENOMIC DNA]</scope>
    <source>
        <strain evidence="9">ATCC 700847 / DSM 10411 / MH2</strain>
    </source>
</reference>
<gene>
    <name evidence="5" type="primary">fmt</name>
    <name evidence="8" type="ordered locus">Hipma_0613</name>
</gene>
<dbReference type="GO" id="GO:0004479">
    <property type="term" value="F:methionyl-tRNA formyltransferase activity"/>
    <property type="evidence" value="ECO:0007669"/>
    <property type="project" value="UniProtKB-UniRule"/>
</dbReference>
<keyword evidence="4 5" id="KW-0648">Protein biosynthesis</keyword>
<dbReference type="InterPro" id="IPR041711">
    <property type="entry name" value="Met-tRNA-FMT_N"/>
</dbReference>
<dbReference type="FunCoup" id="F2LUZ9">
    <property type="interactions" value="409"/>
</dbReference>
<organism evidence="8 9">
    <name type="scientific">Hippea maritima (strain ATCC 700847 / DSM 10411 / MH2)</name>
    <dbReference type="NCBI Taxonomy" id="760142"/>
    <lineage>
        <taxon>Bacteria</taxon>
        <taxon>Pseudomonadati</taxon>
        <taxon>Campylobacterota</taxon>
        <taxon>Desulfurellia</taxon>
        <taxon>Desulfurellales</taxon>
        <taxon>Hippeaceae</taxon>
        <taxon>Hippea</taxon>
    </lineage>
</organism>
<dbReference type="RefSeq" id="WP_013681624.1">
    <property type="nucleotide sequence ID" value="NC_015318.1"/>
</dbReference>
<dbReference type="SUPFAM" id="SSF50486">
    <property type="entry name" value="FMT C-terminal domain-like"/>
    <property type="match status" value="1"/>
</dbReference>
<dbReference type="InParanoid" id="F2LUZ9"/>
<dbReference type="HAMAP" id="MF_00182">
    <property type="entry name" value="Formyl_trans"/>
    <property type="match status" value="1"/>
</dbReference>
<dbReference type="STRING" id="760142.Hipma_0613"/>
<dbReference type="InterPro" id="IPR036477">
    <property type="entry name" value="Formyl_transf_N_sf"/>
</dbReference>
<dbReference type="CDD" id="cd08704">
    <property type="entry name" value="Met_tRNA_FMT_C"/>
    <property type="match status" value="1"/>
</dbReference>
<dbReference type="InterPro" id="IPR005794">
    <property type="entry name" value="Fmt"/>
</dbReference>
<evidence type="ECO:0000256" key="2">
    <source>
        <dbReference type="ARBA" id="ARBA00012261"/>
    </source>
</evidence>
<dbReference type="Pfam" id="PF02911">
    <property type="entry name" value="Formyl_trans_C"/>
    <property type="match status" value="1"/>
</dbReference>
<comment type="similarity">
    <text evidence="1 5">Belongs to the Fmt family.</text>
</comment>
<dbReference type="CDD" id="cd08646">
    <property type="entry name" value="FMT_core_Met-tRNA-FMT_N"/>
    <property type="match status" value="1"/>
</dbReference>
<dbReference type="InterPro" id="IPR002376">
    <property type="entry name" value="Formyl_transf_N"/>
</dbReference>
<proteinExistence type="inferred from homology"/>
<protein>
    <recommendedName>
        <fullName evidence="2 5">Methionyl-tRNA formyltransferase</fullName>
        <ecNumber evidence="2 5">2.1.2.9</ecNumber>
    </recommendedName>
</protein>
<evidence type="ECO:0000256" key="5">
    <source>
        <dbReference type="HAMAP-Rule" id="MF_00182"/>
    </source>
</evidence>
<name>F2LUZ9_HIPMA</name>
<keyword evidence="3 5" id="KW-0808">Transferase</keyword>
<dbReference type="NCBIfam" id="TIGR00460">
    <property type="entry name" value="fmt"/>
    <property type="match status" value="1"/>
</dbReference>
<dbReference type="PANTHER" id="PTHR11138">
    <property type="entry name" value="METHIONYL-TRNA FORMYLTRANSFERASE"/>
    <property type="match status" value="1"/>
</dbReference>
<accession>F2LUZ9</accession>
<dbReference type="Pfam" id="PF00551">
    <property type="entry name" value="Formyl_trans_N"/>
    <property type="match status" value="1"/>
</dbReference>
<reference evidence="9" key="2">
    <citation type="submission" date="2011-03" db="EMBL/GenBank/DDBJ databases">
        <title>The complete genome of Hippea maritima DSM 10411.</title>
        <authorList>
            <consortium name="US DOE Joint Genome Institute (JGI-PGF)"/>
            <person name="Lucas S."/>
            <person name="Copeland A."/>
            <person name="Lapidus A."/>
            <person name="Bruce D."/>
            <person name="Goodwin L."/>
            <person name="Pitluck S."/>
            <person name="Peters L."/>
            <person name="Kyrpides N."/>
            <person name="Mavromatis K."/>
            <person name="Pagani I."/>
            <person name="Ivanova N."/>
            <person name="Mikhailova N."/>
            <person name="Lu M."/>
            <person name="Detter J.C."/>
            <person name="Tapia R."/>
            <person name="Han C."/>
            <person name="Land M."/>
            <person name="Hauser L."/>
            <person name="Markowitz V."/>
            <person name="Cheng J.-F."/>
            <person name="Hugenholtz P."/>
            <person name="Woyke T."/>
            <person name="Wu D."/>
            <person name="Spring S."/>
            <person name="Schroeder M."/>
            <person name="Brambilla E."/>
            <person name="Klenk H.-P."/>
            <person name="Eisen J.A."/>
        </authorList>
    </citation>
    <scope>NUCLEOTIDE SEQUENCE [LARGE SCALE GENOMIC DNA]</scope>
    <source>
        <strain evidence="9">ATCC 700847 / DSM 10411 / MH2</strain>
    </source>
</reference>
<evidence type="ECO:0000256" key="3">
    <source>
        <dbReference type="ARBA" id="ARBA00022679"/>
    </source>
</evidence>
<evidence type="ECO:0000313" key="8">
    <source>
        <dbReference type="EMBL" id="AEA33583.1"/>
    </source>
</evidence>
<dbReference type="EC" id="2.1.2.9" evidence="2 5"/>
<evidence type="ECO:0000313" key="9">
    <source>
        <dbReference type="Proteomes" id="UP000008139"/>
    </source>
</evidence>
<dbReference type="eggNOG" id="COG0223">
    <property type="taxonomic scope" value="Bacteria"/>
</dbReference>
<dbReference type="Proteomes" id="UP000008139">
    <property type="component" value="Chromosome"/>
</dbReference>
<dbReference type="KEGG" id="hmr:Hipma_0613"/>
<evidence type="ECO:0000259" key="6">
    <source>
        <dbReference type="Pfam" id="PF00551"/>
    </source>
</evidence>
<dbReference type="InterPro" id="IPR005793">
    <property type="entry name" value="Formyl_trans_C"/>
</dbReference>
<evidence type="ECO:0000259" key="7">
    <source>
        <dbReference type="Pfam" id="PF02911"/>
    </source>
</evidence>
<dbReference type="Gene3D" id="3.40.50.12230">
    <property type="match status" value="1"/>
</dbReference>